<feature type="compositionally biased region" description="Basic residues" evidence="1">
    <location>
        <begin position="56"/>
        <end position="69"/>
    </location>
</feature>
<evidence type="ECO:0000256" key="1">
    <source>
        <dbReference type="SAM" id="MobiDB-lite"/>
    </source>
</evidence>
<dbReference type="EMBL" id="CP000512">
    <property type="protein sequence ID" value="ABM31712.1"/>
    <property type="molecule type" value="Genomic_DNA"/>
</dbReference>
<feature type="region of interest" description="Disordered" evidence="1">
    <location>
        <begin position="186"/>
        <end position="208"/>
    </location>
</feature>
<evidence type="ECO:0000313" key="3">
    <source>
        <dbReference type="Proteomes" id="UP000002596"/>
    </source>
</evidence>
<sequence length="208" mass="22277">MPATFPCSPPRTTDEAFPPLFPRLAGRCTPLAAGRPDGGRRLPRRRLQVGAGTGRPARRDRRPRRRGIQRRQGSGAGHARLGAHLGRGQSARLPAGRRHAPLRPEPGTHLPGQASAPAVRHRYAAGGHRPQRTGHPPVLDARAAPRAGGDRGNRAHRARRGALPRARADGPRDLYRHLALAQVGPVPARHADRGPALTPPGSAVQEPR</sequence>
<name>A1TL74_PARC0</name>
<accession>A1TL74</accession>
<reference evidence="2 3" key="1">
    <citation type="submission" date="2006-12" db="EMBL/GenBank/DDBJ databases">
        <title>Complete sequence of Acidovorax avenae subsp. citrulli AAC00-1.</title>
        <authorList>
            <consortium name="US DOE Joint Genome Institute"/>
            <person name="Copeland A."/>
            <person name="Lucas S."/>
            <person name="Lapidus A."/>
            <person name="Barry K."/>
            <person name="Detter J.C."/>
            <person name="Glavina del Rio T."/>
            <person name="Dalin E."/>
            <person name="Tice H."/>
            <person name="Pitluck S."/>
            <person name="Kiss H."/>
            <person name="Brettin T."/>
            <person name="Bruce D."/>
            <person name="Han C."/>
            <person name="Tapia R."/>
            <person name="Gilna P."/>
            <person name="Schmutz J."/>
            <person name="Larimer F."/>
            <person name="Land M."/>
            <person name="Hauser L."/>
            <person name="Kyrpides N."/>
            <person name="Kim E."/>
            <person name="Stahl D."/>
            <person name="Richardson P."/>
        </authorList>
    </citation>
    <scope>NUCLEOTIDE SEQUENCE [LARGE SCALE GENOMIC DNA]</scope>
    <source>
        <strain evidence="2 3">AAC00-1</strain>
    </source>
</reference>
<dbReference type="HOGENOM" id="CLU_1318611_0_0_4"/>
<evidence type="ECO:0000313" key="2">
    <source>
        <dbReference type="EMBL" id="ABM31712.1"/>
    </source>
</evidence>
<dbReference type="AlphaFoldDB" id="A1TL74"/>
<dbReference type="KEGG" id="aav:Aave_1117"/>
<feature type="compositionally biased region" description="Low complexity" evidence="1">
    <location>
        <begin position="70"/>
        <end position="88"/>
    </location>
</feature>
<feature type="region of interest" description="Disordered" evidence="1">
    <location>
        <begin position="1"/>
        <end position="170"/>
    </location>
</feature>
<gene>
    <name evidence="2" type="ordered locus">Aave_1117</name>
</gene>
<organism evidence="2 3">
    <name type="scientific">Paracidovorax citrulli (strain AAC00-1)</name>
    <name type="common">Acidovorax citrulli</name>
    <dbReference type="NCBI Taxonomy" id="397945"/>
    <lineage>
        <taxon>Bacteria</taxon>
        <taxon>Pseudomonadati</taxon>
        <taxon>Pseudomonadota</taxon>
        <taxon>Betaproteobacteria</taxon>
        <taxon>Burkholderiales</taxon>
        <taxon>Comamonadaceae</taxon>
        <taxon>Paracidovorax</taxon>
    </lineage>
</organism>
<dbReference type="Proteomes" id="UP000002596">
    <property type="component" value="Chromosome"/>
</dbReference>
<protein>
    <submittedName>
        <fullName evidence="2">Uncharacterized protein</fullName>
    </submittedName>
</protein>
<proteinExistence type="predicted"/>